<protein>
    <recommendedName>
        <fullName evidence="3">MATH domain-containing protein</fullName>
    </recommendedName>
</protein>
<dbReference type="EMBL" id="JAMSHJ010000003">
    <property type="protein sequence ID" value="KAI5425191.1"/>
    <property type="molecule type" value="Genomic_DNA"/>
</dbReference>
<dbReference type="PANTHER" id="PTHR46236">
    <property type="entry name" value="TRAF-LIKE SUPERFAMILY PROTEIN"/>
    <property type="match status" value="1"/>
</dbReference>
<dbReference type="PROSITE" id="PS50144">
    <property type="entry name" value="MATH"/>
    <property type="match status" value="1"/>
</dbReference>
<feature type="coiled-coil region" evidence="2">
    <location>
        <begin position="289"/>
        <end position="323"/>
    </location>
</feature>
<dbReference type="PANTHER" id="PTHR46236:SF36">
    <property type="entry name" value="MATH (MEPRIN AND TRAF-C-LIKE) DOMAIN PROTEIN"/>
    <property type="match status" value="1"/>
</dbReference>
<dbReference type="InterPro" id="IPR008974">
    <property type="entry name" value="TRAF-like"/>
</dbReference>
<keyword evidence="5" id="KW-1185">Reference proteome</keyword>
<evidence type="ECO:0000256" key="1">
    <source>
        <dbReference type="ARBA" id="ARBA00023054"/>
    </source>
</evidence>
<name>A0A9D4XUY8_PEA</name>
<gene>
    <name evidence="4" type="ORF">KIW84_031122</name>
</gene>
<evidence type="ECO:0000313" key="4">
    <source>
        <dbReference type="EMBL" id="KAI5425191.1"/>
    </source>
</evidence>
<organism evidence="4 5">
    <name type="scientific">Pisum sativum</name>
    <name type="common">Garden pea</name>
    <name type="synonym">Lathyrus oleraceus</name>
    <dbReference type="NCBI Taxonomy" id="3888"/>
    <lineage>
        <taxon>Eukaryota</taxon>
        <taxon>Viridiplantae</taxon>
        <taxon>Streptophyta</taxon>
        <taxon>Embryophyta</taxon>
        <taxon>Tracheophyta</taxon>
        <taxon>Spermatophyta</taxon>
        <taxon>Magnoliopsida</taxon>
        <taxon>eudicotyledons</taxon>
        <taxon>Gunneridae</taxon>
        <taxon>Pentapetalae</taxon>
        <taxon>rosids</taxon>
        <taxon>fabids</taxon>
        <taxon>Fabales</taxon>
        <taxon>Fabaceae</taxon>
        <taxon>Papilionoideae</taxon>
        <taxon>50 kb inversion clade</taxon>
        <taxon>NPAAA clade</taxon>
        <taxon>Hologalegina</taxon>
        <taxon>IRL clade</taxon>
        <taxon>Fabeae</taxon>
        <taxon>Lathyrus</taxon>
    </lineage>
</organism>
<dbReference type="InterPro" id="IPR050804">
    <property type="entry name" value="MCC"/>
</dbReference>
<proteinExistence type="predicted"/>
<comment type="caution">
    <text evidence="4">The sequence shown here is derived from an EMBL/GenBank/DDBJ whole genome shotgun (WGS) entry which is preliminary data.</text>
</comment>
<feature type="domain" description="MATH" evidence="3">
    <location>
        <begin position="1"/>
        <end position="137"/>
    </location>
</feature>
<dbReference type="SMART" id="SM00061">
    <property type="entry name" value="MATH"/>
    <property type="match status" value="1"/>
</dbReference>
<dbReference type="Pfam" id="PF22486">
    <property type="entry name" value="MATH_2"/>
    <property type="match status" value="1"/>
</dbReference>
<dbReference type="Gene3D" id="2.60.210.10">
    <property type="entry name" value="Apoptosis, Tumor Necrosis Factor Receptor Associated Protein 2, Chain A"/>
    <property type="match status" value="1"/>
</dbReference>
<evidence type="ECO:0000256" key="2">
    <source>
        <dbReference type="SAM" id="Coils"/>
    </source>
</evidence>
<dbReference type="SUPFAM" id="SSF49599">
    <property type="entry name" value="TRAF domain-like"/>
    <property type="match status" value="1"/>
</dbReference>
<dbReference type="Proteomes" id="UP001058974">
    <property type="component" value="Chromosome 3"/>
</dbReference>
<accession>A0A9D4XUY8</accession>
<dbReference type="AlphaFoldDB" id="A0A9D4XUY8"/>
<dbReference type="CDD" id="cd00121">
    <property type="entry name" value="MATH"/>
    <property type="match status" value="1"/>
</dbReference>
<reference evidence="4 5" key="1">
    <citation type="journal article" date="2022" name="Nat. Genet.">
        <title>Improved pea reference genome and pan-genome highlight genomic features and evolutionary characteristics.</title>
        <authorList>
            <person name="Yang T."/>
            <person name="Liu R."/>
            <person name="Luo Y."/>
            <person name="Hu S."/>
            <person name="Wang D."/>
            <person name="Wang C."/>
            <person name="Pandey M.K."/>
            <person name="Ge S."/>
            <person name="Xu Q."/>
            <person name="Li N."/>
            <person name="Li G."/>
            <person name="Huang Y."/>
            <person name="Saxena R.K."/>
            <person name="Ji Y."/>
            <person name="Li M."/>
            <person name="Yan X."/>
            <person name="He Y."/>
            <person name="Liu Y."/>
            <person name="Wang X."/>
            <person name="Xiang C."/>
            <person name="Varshney R.K."/>
            <person name="Ding H."/>
            <person name="Gao S."/>
            <person name="Zong X."/>
        </authorList>
    </citation>
    <scope>NUCLEOTIDE SEQUENCE [LARGE SCALE GENOMIC DNA]</scope>
    <source>
        <strain evidence="4 5">cv. Zhongwan 6</strain>
    </source>
</reference>
<evidence type="ECO:0000259" key="3">
    <source>
        <dbReference type="PROSITE" id="PS50144"/>
    </source>
</evidence>
<keyword evidence="1 2" id="KW-0175">Coiled coil</keyword>
<evidence type="ECO:0000313" key="5">
    <source>
        <dbReference type="Proteomes" id="UP001058974"/>
    </source>
</evidence>
<sequence>MKFTWNVENISSFKVGENAFSEPFVLGGYLWRIVLYPRGDRGENYVSIYLEAEQMQTADNSNEWSNGRRNEWSRDVKFNLFVFNQLHPCLTVEEDFDCKFDSTQKSWGFKSSITVDEFHNPEKGFILEDVCIVGAELQTSLTTRSETNHLLSSEVHRQLPILKTISSVSPLVGLEPTKHNDPKLFSPSMEEIMDFSSVGQLEEMYSHNHSLNEPPLKRSRKFTGLAFEALGRVLYFLKTRKVKDMNERASKDLQVLWEELKKFGFDLAWLEPHVQSLGMRSYVEKALEVEKLKGDVANHEMETDKLKAKLAAAQGNLDRERNLLKEKGFEERDLDSELGCGSWRPKT</sequence>
<dbReference type="Gramene" id="Psat03G0112200-T1">
    <property type="protein sequence ID" value="KAI5425191.1"/>
    <property type="gene ID" value="KIW84_031122"/>
</dbReference>
<dbReference type="InterPro" id="IPR002083">
    <property type="entry name" value="MATH/TRAF_dom"/>
</dbReference>